<dbReference type="EMBL" id="CAJZBQ010000027">
    <property type="protein sequence ID" value="CAG9320843.1"/>
    <property type="molecule type" value="Genomic_DNA"/>
</dbReference>
<evidence type="ECO:0000256" key="1">
    <source>
        <dbReference type="SAM" id="MobiDB-lite"/>
    </source>
</evidence>
<evidence type="ECO:0000313" key="4">
    <source>
        <dbReference type="Proteomes" id="UP001162131"/>
    </source>
</evidence>
<name>A0AAU9J103_9CILI</name>
<sequence length="328" mass="37449">MSKTLKKCLDKTQEDNIRVSPMIIPKVIRVVNCYASLIESNISPPPFSLDSDQECSKPKKSYKKKIRVAKNPVEGTYLNRALDFLTSIETSTAPESNNQSSDDSSSDSSDSDENSNTLTRSSTKEKRKSFKWCLSPIDSSRWPQIDLSDAPTTIKNSPMKDSLNLEFRAKYPFLDSRLTLCKIVTVRENIIFWLCKTFDIEVCTVAIAWTLFQRLLGMNVITFDNIKLYGGICVLLAYKFNEETHLNVSKEQLRLIVKAVCSIDKNQILQTKEIAKWEFKVYSYLSFSLLLDPDEYESSFNYILGRLNVTAEEYLSESPKFIPRSPSV</sequence>
<dbReference type="Proteomes" id="UP001162131">
    <property type="component" value="Unassembled WGS sequence"/>
</dbReference>
<dbReference type="GO" id="GO:0051726">
    <property type="term" value="P:regulation of cell cycle"/>
    <property type="evidence" value="ECO:0007669"/>
    <property type="project" value="InterPro"/>
</dbReference>
<dbReference type="AlphaFoldDB" id="A0AAU9J103"/>
<dbReference type="Pfam" id="PF00134">
    <property type="entry name" value="Cyclin_N"/>
    <property type="match status" value="1"/>
</dbReference>
<dbReference type="PANTHER" id="PTHR22896">
    <property type="entry name" value="CDK5 AND ABL1 ENZYME SUBSTRATE 1"/>
    <property type="match status" value="1"/>
</dbReference>
<organism evidence="3 4">
    <name type="scientific">Blepharisma stoltei</name>
    <dbReference type="NCBI Taxonomy" id="1481888"/>
    <lineage>
        <taxon>Eukaryota</taxon>
        <taxon>Sar</taxon>
        <taxon>Alveolata</taxon>
        <taxon>Ciliophora</taxon>
        <taxon>Postciliodesmatophora</taxon>
        <taxon>Heterotrichea</taxon>
        <taxon>Heterotrichida</taxon>
        <taxon>Blepharismidae</taxon>
        <taxon>Blepharisma</taxon>
    </lineage>
</organism>
<dbReference type="PANTHER" id="PTHR22896:SF0">
    <property type="entry name" value="CYCLIN N-TERMINAL DOMAIN-CONTAINING PROTEIN"/>
    <property type="match status" value="1"/>
</dbReference>
<keyword evidence="4" id="KW-1185">Reference proteome</keyword>
<dbReference type="InterPro" id="IPR012388">
    <property type="entry name" value="CABLES1/2"/>
</dbReference>
<feature type="compositionally biased region" description="Low complexity" evidence="1">
    <location>
        <begin position="96"/>
        <end position="108"/>
    </location>
</feature>
<evidence type="ECO:0000259" key="2">
    <source>
        <dbReference type="Pfam" id="PF00134"/>
    </source>
</evidence>
<gene>
    <name evidence="3" type="ORF">BSTOLATCC_MIC27422</name>
</gene>
<comment type="caution">
    <text evidence="3">The sequence shown here is derived from an EMBL/GenBank/DDBJ whole genome shotgun (WGS) entry which is preliminary data.</text>
</comment>
<evidence type="ECO:0000313" key="3">
    <source>
        <dbReference type="EMBL" id="CAG9320843.1"/>
    </source>
</evidence>
<proteinExistence type="predicted"/>
<reference evidence="3" key="1">
    <citation type="submission" date="2021-09" db="EMBL/GenBank/DDBJ databases">
        <authorList>
            <consortium name="AG Swart"/>
            <person name="Singh M."/>
            <person name="Singh A."/>
            <person name="Seah K."/>
            <person name="Emmerich C."/>
        </authorList>
    </citation>
    <scope>NUCLEOTIDE SEQUENCE</scope>
    <source>
        <strain evidence="3">ATCC30299</strain>
    </source>
</reference>
<dbReference type="SUPFAM" id="SSF47954">
    <property type="entry name" value="Cyclin-like"/>
    <property type="match status" value="1"/>
</dbReference>
<dbReference type="Gene3D" id="1.10.472.10">
    <property type="entry name" value="Cyclin-like"/>
    <property type="match status" value="1"/>
</dbReference>
<accession>A0AAU9J103</accession>
<feature type="domain" description="Cyclin N-terminal" evidence="2">
    <location>
        <begin position="186"/>
        <end position="289"/>
    </location>
</feature>
<dbReference type="InterPro" id="IPR006671">
    <property type="entry name" value="Cyclin_N"/>
</dbReference>
<protein>
    <recommendedName>
        <fullName evidence="2">Cyclin N-terminal domain-containing protein</fullName>
    </recommendedName>
</protein>
<dbReference type="InterPro" id="IPR036915">
    <property type="entry name" value="Cyclin-like_sf"/>
</dbReference>
<feature type="region of interest" description="Disordered" evidence="1">
    <location>
        <begin position="91"/>
        <end position="122"/>
    </location>
</feature>